<dbReference type="InterPro" id="IPR002921">
    <property type="entry name" value="Fungal_lipase-type"/>
</dbReference>
<keyword evidence="11" id="KW-0443">Lipid metabolism</keyword>
<evidence type="ECO:0000256" key="10">
    <source>
        <dbReference type="ARBA" id="ARBA00022989"/>
    </source>
</evidence>
<evidence type="ECO:0000259" key="16">
    <source>
        <dbReference type="Pfam" id="PF01764"/>
    </source>
</evidence>
<organism evidence="17 18">
    <name type="scientific">Pseudozyma hubeiensis (strain SY62)</name>
    <name type="common">Yeast</name>
    <dbReference type="NCBI Taxonomy" id="1305764"/>
    <lineage>
        <taxon>Eukaryota</taxon>
        <taxon>Fungi</taxon>
        <taxon>Dikarya</taxon>
        <taxon>Basidiomycota</taxon>
        <taxon>Ustilaginomycotina</taxon>
        <taxon>Ustilaginomycetes</taxon>
        <taxon>Ustilaginales</taxon>
        <taxon>Ustilaginaceae</taxon>
        <taxon>Pseudozyma</taxon>
    </lineage>
</organism>
<feature type="compositionally biased region" description="Basic and acidic residues" evidence="15">
    <location>
        <begin position="581"/>
        <end position="594"/>
    </location>
</feature>
<keyword evidence="6" id="KW-0479">Metal-binding</keyword>
<dbReference type="GO" id="GO:0016298">
    <property type="term" value="F:lipase activity"/>
    <property type="evidence" value="ECO:0007669"/>
    <property type="project" value="TreeGrafter"/>
</dbReference>
<dbReference type="eggNOG" id="KOG2088">
    <property type="taxonomic scope" value="Eukaryota"/>
</dbReference>
<comment type="subcellular location">
    <subcellularLocation>
        <location evidence="2">Cell membrane</location>
        <topology evidence="2">Multi-pass membrane protein</topology>
    </subcellularLocation>
</comment>
<evidence type="ECO:0000256" key="11">
    <source>
        <dbReference type="ARBA" id="ARBA00023098"/>
    </source>
</evidence>
<feature type="region of interest" description="Disordered" evidence="15">
    <location>
        <begin position="702"/>
        <end position="830"/>
    </location>
</feature>
<keyword evidence="8" id="KW-0106">Calcium</keyword>
<evidence type="ECO:0000256" key="14">
    <source>
        <dbReference type="ARBA" id="ARBA00026104"/>
    </source>
</evidence>
<keyword evidence="3" id="KW-1003">Cell membrane</keyword>
<evidence type="ECO:0000256" key="7">
    <source>
        <dbReference type="ARBA" id="ARBA00022801"/>
    </source>
</evidence>
<sequence length="1444" mass="157118">MATPLPRDPTCQDLERLPSRLSEDALFRQQTSKPLQWADDAEQSEEDILTTDTSGPATPLGSSSRSATPLTVAYCGKESKNVAVTCGVRAWTKHQAYGASGALIKYATGTPLLPQQVAEMVSNLSVIARVSLKAAAFFIEVILESVKNSTGMTLGITRRALISAVGTARAVHSLTSGEVWDAKATGTSHQTTNTSFLSILDKYTAVGIYLIHHTFTLTELFAMGTFQIIGTTLTAGLAAADESVRTIDGIFGSNETSRALASFITLVRSETGGDQRFSNDSTISILNKLTKAVTAFAVLQNSTYKRSAKSMKMRVIYDCTVLGEVEAKTWRSLMVGSGNFVRARPAALLASAAEGLESMSLRSPPRRTASLLTAADDDRREMTGGNSLPSSRSRGFLGDGLCLTDVVPPPSWHGTQMSSNAADCDSEAGGDADSLMADLDFLVGAGDEDVVSDTSLTDDQLPPQLRRQLEVFTDNELRDGIRLRDTSKVGAPEQHFRRVRKTNRANGKRETIYEITTEVIETIETETIETTTMYGQARSSLREGGHLTRASNPQGTSDCSTTPESTPNSDMLQRHVSSSRNDTETRSIFDGGKEIKLEEDEEWCEIRTTGASNTADLDQTGSAHLGGFIQADDQDAKALTLPEAPNGHKLTTNSKNDTSSKVPVVLKTMTRKLIQKRKTVRKIHINDTRDDMIDDVSVDQPARAIRRSQSPVSPVRLSSVKAQRDAAKVTEKNTHTSGGRVRQEPSPSKGVDLGRGLNKVLRRAKYPFKSDSSTDRSVAPDLPSKQPQATNRASVSNDTGRAPPLAFTSPRQSPSKSKRASETESGSDLKVTKRSAITDFTEKVSPCAVMKELPSIPQRGASYQTLFPTESGRAGIVSSTPKGSLRDSKRRNRAPSITSIRSFASRSHVSSLSAPADADKGKHARDATAFPQAHLVENLRRFMRYSSAAYGQNFMRILGIGSLDYFFPDTSKHHANVWAFAHHVGIPVDCILLNSFSEAQPLFTEQMSPLVNYVSVDDGAKAVVLTCRGTMGLSDILTDLTCDFETIAVEGGRSTKLYQVHSGMLASTRRLCNENSTVMQTVRRALEDNPDYGLVLTGHSLGGGVASLAAIELSCPADLFRQQALLRRSQGGHHTQHPRIYTPFVTSMDSGLPAGRPIHAYAYGVPAVASPDLSSHCKGLVTSIIHGHDFIPTLSLGMVRDFKNIAHALSQESDSDIAREIITRVLGTYRKRSGLRASLGFKEKVPEHLASLEAPRPQEIPLAERELKLSREELMKGKTRNLAADSDYTDPNLREDELDPFSYSSGGGHIRPSTSTNQAPSPPDAEGDTGLADWLWSLIKTIRADMDSAKLYPPGDVYCIESFPVFVTSRMQADSDIVFERTEAKQGTRRAEAHRVILRFCEDVEKRFSEPVFAKSMLRDHIPTNYELCMSLLYESVMEGEGGG</sequence>
<dbReference type="InterPro" id="IPR029058">
    <property type="entry name" value="AB_hydrolase_fold"/>
</dbReference>
<evidence type="ECO:0000256" key="8">
    <source>
        <dbReference type="ARBA" id="ARBA00022837"/>
    </source>
</evidence>
<feature type="compositionally biased region" description="Polar residues" evidence="15">
    <location>
        <begin position="549"/>
        <end position="580"/>
    </location>
</feature>
<keyword evidence="5" id="KW-0812">Transmembrane</keyword>
<keyword evidence="4" id="KW-0597">Phosphoprotein</keyword>
<dbReference type="RefSeq" id="XP_012189134.1">
    <property type="nucleotide sequence ID" value="XM_012333744.1"/>
</dbReference>
<feature type="compositionally biased region" description="Polar residues" evidence="15">
    <location>
        <begin position="50"/>
        <end position="67"/>
    </location>
</feature>
<reference evidence="18" key="1">
    <citation type="journal article" date="2013" name="Genome Announc.">
        <title>Draft genome sequence of the basidiomycetous yeast-like fungus Pseudozyma hubeiensis SY62, which produces an abundant amount of the biosurfactant mannosylerythritol lipids.</title>
        <authorList>
            <person name="Konishi M."/>
            <person name="Hatada Y."/>
            <person name="Horiuchi J."/>
        </authorList>
    </citation>
    <scope>NUCLEOTIDE SEQUENCE [LARGE SCALE GENOMIC DNA]</scope>
    <source>
        <strain evidence="18">SY62</strain>
    </source>
</reference>
<dbReference type="SUPFAM" id="SSF53474">
    <property type="entry name" value="alpha/beta-Hydrolases"/>
    <property type="match status" value="1"/>
</dbReference>
<name>R9P2T0_PSEHS</name>
<feature type="compositionally biased region" description="Acidic residues" evidence="15">
    <location>
        <begin position="39"/>
        <end position="49"/>
    </location>
</feature>
<feature type="domain" description="Fungal lipase-type" evidence="16">
    <location>
        <begin position="1024"/>
        <end position="1113"/>
    </location>
</feature>
<gene>
    <name evidence="17" type="ORF">PHSY_003123</name>
</gene>
<proteinExistence type="predicted"/>
<comment type="catalytic activity">
    <reaction evidence="13">
        <text>a 1,2-diacyl-sn-glycerol + H2O = a 2-acylglycerol + a fatty acid + H(+)</text>
        <dbReference type="Rhea" id="RHEA:33275"/>
        <dbReference type="ChEBI" id="CHEBI:15377"/>
        <dbReference type="ChEBI" id="CHEBI:15378"/>
        <dbReference type="ChEBI" id="CHEBI:17389"/>
        <dbReference type="ChEBI" id="CHEBI:17815"/>
        <dbReference type="ChEBI" id="CHEBI:28868"/>
        <dbReference type="EC" id="3.1.1.116"/>
    </reaction>
    <physiologicalReaction direction="left-to-right" evidence="13">
        <dbReference type="Rhea" id="RHEA:33276"/>
    </physiologicalReaction>
</comment>
<evidence type="ECO:0000256" key="13">
    <source>
        <dbReference type="ARBA" id="ARBA00024531"/>
    </source>
</evidence>
<evidence type="ECO:0000256" key="2">
    <source>
        <dbReference type="ARBA" id="ARBA00004651"/>
    </source>
</evidence>
<evidence type="ECO:0000313" key="17">
    <source>
        <dbReference type="EMBL" id="GAC95547.1"/>
    </source>
</evidence>
<evidence type="ECO:0000256" key="15">
    <source>
        <dbReference type="SAM" id="MobiDB-lite"/>
    </source>
</evidence>
<feature type="region of interest" description="Disordered" evidence="15">
    <location>
        <begin position="31"/>
        <end position="67"/>
    </location>
</feature>
<protein>
    <recommendedName>
        <fullName evidence="14">sn-1-specific diacylglycerol lipase</fullName>
        <ecNumber evidence="14">3.1.1.116</ecNumber>
    </recommendedName>
</protein>
<dbReference type="CDD" id="cd00519">
    <property type="entry name" value="Lipase_3"/>
    <property type="match status" value="1"/>
</dbReference>
<dbReference type="InterPro" id="IPR052214">
    <property type="entry name" value="DAG_Lipase-Related"/>
</dbReference>
<keyword evidence="18" id="KW-1185">Reference proteome</keyword>
<dbReference type="EMBL" id="DF238795">
    <property type="protein sequence ID" value="GAC95547.1"/>
    <property type="molecule type" value="Genomic_DNA"/>
</dbReference>
<dbReference type="Pfam" id="PF01764">
    <property type="entry name" value="Lipase_3"/>
    <property type="match status" value="1"/>
</dbReference>
<evidence type="ECO:0000313" key="18">
    <source>
        <dbReference type="Proteomes" id="UP000014071"/>
    </source>
</evidence>
<feature type="region of interest" description="Disordered" evidence="15">
    <location>
        <begin position="872"/>
        <end position="896"/>
    </location>
</feature>
<dbReference type="PANTHER" id="PTHR45792:SF7">
    <property type="entry name" value="PUTATIVE (AFU_ORTHOLOGUE AFUA_6G02710)-RELATED"/>
    <property type="match status" value="1"/>
</dbReference>
<evidence type="ECO:0000256" key="6">
    <source>
        <dbReference type="ARBA" id="ARBA00022723"/>
    </source>
</evidence>
<evidence type="ECO:0000256" key="12">
    <source>
        <dbReference type="ARBA" id="ARBA00023136"/>
    </source>
</evidence>
<feature type="region of interest" description="Disordered" evidence="15">
    <location>
        <begin position="542"/>
        <end position="594"/>
    </location>
</feature>
<dbReference type="GO" id="GO:0019369">
    <property type="term" value="P:arachidonate metabolic process"/>
    <property type="evidence" value="ECO:0007669"/>
    <property type="project" value="TreeGrafter"/>
</dbReference>
<evidence type="ECO:0000256" key="3">
    <source>
        <dbReference type="ARBA" id="ARBA00022475"/>
    </source>
</evidence>
<dbReference type="GeneID" id="24108413"/>
<comment type="cofactor">
    <cofactor evidence="1">
        <name>Ca(2+)</name>
        <dbReference type="ChEBI" id="CHEBI:29108"/>
    </cofactor>
</comment>
<feature type="region of interest" description="Disordered" evidence="15">
    <location>
        <begin position="1280"/>
        <end position="1327"/>
    </location>
</feature>
<dbReference type="GO" id="GO:0046872">
    <property type="term" value="F:metal ion binding"/>
    <property type="evidence" value="ECO:0007669"/>
    <property type="project" value="UniProtKB-KW"/>
</dbReference>
<dbReference type="GO" id="GO:0005886">
    <property type="term" value="C:plasma membrane"/>
    <property type="evidence" value="ECO:0007669"/>
    <property type="project" value="UniProtKB-SubCell"/>
</dbReference>
<dbReference type="GO" id="GO:0046340">
    <property type="term" value="P:diacylglycerol catabolic process"/>
    <property type="evidence" value="ECO:0007669"/>
    <property type="project" value="TreeGrafter"/>
</dbReference>
<dbReference type="EC" id="3.1.1.116" evidence="14"/>
<feature type="region of interest" description="Disordered" evidence="15">
    <location>
        <begin position="359"/>
        <end position="392"/>
    </location>
</feature>
<feature type="compositionally biased region" description="Polar residues" evidence="15">
    <location>
        <begin position="785"/>
        <end position="799"/>
    </location>
</feature>
<dbReference type="OrthoDB" id="438440at2759"/>
<evidence type="ECO:0000256" key="5">
    <source>
        <dbReference type="ARBA" id="ARBA00022692"/>
    </source>
</evidence>
<dbReference type="Proteomes" id="UP000014071">
    <property type="component" value="Unassembled WGS sequence"/>
</dbReference>
<feature type="compositionally biased region" description="Basic and acidic residues" evidence="15">
    <location>
        <begin position="722"/>
        <end position="734"/>
    </location>
</feature>
<evidence type="ECO:0000256" key="1">
    <source>
        <dbReference type="ARBA" id="ARBA00001913"/>
    </source>
</evidence>
<keyword evidence="9" id="KW-0442">Lipid degradation</keyword>
<dbReference type="HOGENOM" id="CLU_001871_1_0_1"/>
<keyword evidence="12" id="KW-0472">Membrane</keyword>
<accession>R9P2T0</accession>
<keyword evidence="10" id="KW-1133">Transmembrane helix</keyword>
<evidence type="ECO:0000256" key="9">
    <source>
        <dbReference type="ARBA" id="ARBA00022963"/>
    </source>
</evidence>
<evidence type="ECO:0000256" key="4">
    <source>
        <dbReference type="ARBA" id="ARBA00022553"/>
    </source>
</evidence>
<keyword evidence="7" id="KW-0378">Hydrolase</keyword>
<dbReference type="Gene3D" id="3.40.50.1820">
    <property type="entry name" value="alpha/beta hydrolase"/>
    <property type="match status" value="1"/>
</dbReference>
<dbReference type="PANTHER" id="PTHR45792">
    <property type="entry name" value="DIACYLGLYCEROL LIPASE HOMOLOG-RELATED"/>
    <property type="match status" value="1"/>
</dbReference>